<protein>
    <submittedName>
        <fullName evidence="1">Uncharacterized protein</fullName>
    </submittedName>
</protein>
<name>A0A835N5N4_9ROSI</name>
<dbReference type="AlphaFoldDB" id="A0A835N5N4"/>
<dbReference type="Proteomes" id="UP000657918">
    <property type="component" value="Unassembled WGS sequence"/>
</dbReference>
<comment type="caution">
    <text evidence="1">The sequence shown here is derived from an EMBL/GenBank/DDBJ whole genome shotgun (WGS) entry which is preliminary data.</text>
</comment>
<accession>A0A835N5N4</accession>
<evidence type="ECO:0000313" key="2">
    <source>
        <dbReference type="Proteomes" id="UP000657918"/>
    </source>
</evidence>
<reference evidence="1 2" key="1">
    <citation type="submission" date="2020-10" db="EMBL/GenBank/DDBJ databases">
        <title>Plant Genome Project.</title>
        <authorList>
            <person name="Zhang R.-G."/>
        </authorList>
    </citation>
    <scope>NUCLEOTIDE SEQUENCE [LARGE SCALE GENOMIC DNA]</scope>
    <source>
        <strain evidence="1">FAFU-HL-1</strain>
        <tissue evidence="1">Leaf</tissue>
    </source>
</reference>
<gene>
    <name evidence="1" type="ORF">SADUNF_Sadunf02G0022200</name>
</gene>
<keyword evidence="2" id="KW-1185">Reference proteome</keyword>
<evidence type="ECO:0000313" key="1">
    <source>
        <dbReference type="EMBL" id="KAF9686752.1"/>
    </source>
</evidence>
<proteinExistence type="predicted"/>
<dbReference type="EMBL" id="JADGMS010000002">
    <property type="protein sequence ID" value="KAF9686752.1"/>
    <property type="molecule type" value="Genomic_DNA"/>
</dbReference>
<sequence length="116" mass="13075">MHFVLICFYYLNLDILIPSDIKVARLSLLSTLMSSPVVTFQFVCDICTDRTRLHAFFPSINTIIFPKRERENHAKEETPAGTAIHITCLLNPRPSCLATPTPPLYPFLFSAFLSSG</sequence>
<organism evidence="1 2">
    <name type="scientific">Salix dunnii</name>
    <dbReference type="NCBI Taxonomy" id="1413687"/>
    <lineage>
        <taxon>Eukaryota</taxon>
        <taxon>Viridiplantae</taxon>
        <taxon>Streptophyta</taxon>
        <taxon>Embryophyta</taxon>
        <taxon>Tracheophyta</taxon>
        <taxon>Spermatophyta</taxon>
        <taxon>Magnoliopsida</taxon>
        <taxon>eudicotyledons</taxon>
        <taxon>Gunneridae</taxon>
        <taxon>Pentapetalae</taxon>
        <taxon>rosids</taxon>
        <taxon>fabids</taxon>
        <taxon>Malpighiales</taxon>
        <taxon>Salicaceae</taxon>
        <taxon>Saliceae</taxon>
        <taxon>Salix</taxon>
    </lineage>
</organism>